<dbReference type="InterPro" id="IPR004013">
    <property type="entry name" value="PHP_dom"/>
</dbReference>
<evidence type="ECO:0000256" key="6">
    <source>
        <dbReference type="ARBA" id="ARBA00023102"/>
    </source>
</evidence>
<keyword evidence="5 8" id="KW-0378">Hydrolase</keyword>
<dbReference type="EC" id="3.1.3.15" evidence="3 8"/>
<dbReference type="GO" id="GO:0000105">
    <property type="term" value="P:L-histidine biosynthetic process"/>
    <property type="evidence" value="ECO:0007669"/>
    <property type="project" value="UniProtKB-UniRule"/>
</dbReference>
<dbReference type="InterPro" id="IPR016195">
    <property type="entry name" value="Pol/histidinol_Pase-like"/>
</dbReference>
<feature type="domain" description="PHP" evidence="9">
    <location>
        <begin position="7"/>
        <end position="198"/>
    </location>
</feature>
<comment type="caution">
    <text evidence="10">The sequence shown here is derived from an EMBL/GenBank/DDBJ whole genome shotgun (WGS) entry which is preliminary data.</text>
</comment>
<dbReference type="Proteomes" id="UP000824124">
    <property type="component" value="Unassembled WGS sequence"/>
</dbReference>
<dbReference type="AlphaFoldDB" id="A0A9D1HIG4"/>
<keyword evidence="6 8" id="KW-0368">Histidine biosynthesis</keyword>
<comment type="catalytic activity">
    <reaction evidence="7 8">
        <text>L-histidinol phosphate + H2O = L-histidinol + phosphate</text>
        <dbReference type="Rhea" id="RHEA:14465"/>
        <dbReference type="ChEBI" id="CHEBI:15377"/>
        <dbReference type="ChEBI" id="CHEBI:43474"/>
        <dbReference type="ChEBI" id="CHEBI:57699"/>
        <dbReference type="ChEBI" id="CHEBI:57980"/>
        <dbReference type="EC" id="3.1.3.15"/>
    </reaction>
</comment>
<evidence type="ECO:0000256" key="7">
    <source>
        <dbReference type="ARBA" id="ARBA00049158"/>
    </source>
</evidence>
<dbReference type="PANTHER" id="PTHR21039">
    <property type="entry name" value="HISTIDINOL PHOSPHATASE-RELATED"/>
    <property type="match status" value="1"/>
</dbReference>
<evidence type="ECO:0000313" key="10">
    <source>
        <dbReference type="EMBL" id="HIU09906.1"/>
    </source>
</evidence>
<comment type="similarity">
    <text evidence="2 8">Belongs to the PHP hydrolase family. HisK subfamily.</text>
</comment>
<reference evidence="10" key="2">
    <citation type="journal article" date="2021" name="PeerJ">
        <title>Extensive microbial diversity within the chicken gut microbiome revealed by metagenomics and culture.</title>
        <authorList>
            <person name="Gilroy R."/>
            <person name="Ravi A."/>
            <person name="Getino M."/>
            <person name="Pursley I."/>
            <person name="Horton D.L."/>
            <person name="Alikhan N.F."/>
            <person name="Baker D."/>
            <person name="Gharbi K."/>
            <person name="Hall N."/>
            <person name="Watson M."/>
            <person name="Adriaenssens E.M."/>
            <person name="Foster-Nyarko E."/>
            <person name="Jarju S."/>
            <person name="Secka A."/>
            <person name="Antonio M."/>
            <person name="Oren A."/>
            <person name="Chaudhuri R.R."/>
            <person name="La Ragione R."/>
            <person name="Hildebrand F."/>
            <person name="Pallen M.J."/>
        </authorList>
    </citation>
    <scope>NUCLEOTIDE SEQUENCE</scope>
    <source>
        <strain evidence="10">2830</strain>
    </source>
</reference>
<dbReference type="Gene3D" id="3.20.20.140">
    <property type="entry name" value="Metal-dependent hydrolases"/>
    <property type="match status" value="1"/>
</dbReference>
<accession>A0A9D1HIG4</accession>
<dbReference type="Pfam" id="PF02811">
    <property type="entry name" value="PHP"/>
    <property type="match status" value="1"/>
</dbReference>
<dbReference type="SUPFAM" id="SSF89550">
    <property type="entry name" value="PHP domain-like"/>
    <property type="match status" value="1"/>
</dbReference>
<keyword evidence="4 8" id="KW-0028">Amino-acid biosynthesis</keyword>
<evidence type="ECO:0000256" key="5">
    <source>
        <dbReference type="ARBA" id="ARBA00022801"/>
    </source>
</evidence>
<dbReference type="NCBIfam" id="TIGR01856">
    <property type="entry name" value="hisJ_fam"/>
    <property type="match status" value="1"/>
</dbReference>
<dbReference type="PANTHER" id="PTHR21039:SF0">
    <property type="entry name" value="HISTIDINOL-PHOSPHATASE"/>
    <property type="match status" value="1"/>
</dbReference>
<gene>
    <name evidence="10" type="ORF">IAB00_01415</name>
</gene>
<evidence type="ECO:0000259" key="9">
    <source>
        <dbReference type="Pfam" id="PF02811"/>
    </source>
</evidence>
<evidence type="ECO:0000313" key="11">
    <source>
        <dbReference type="Proteomes" id="UP000824124"/>
    </source>
</evidence>
<reference evidence="10" key="1">
    <citation type="submission" date="2020-10" db="EMBL/GenBank/DDBJ databases">
        <authorList>
            <person name="Gilroy R."/>
        </authorList>
    </citation>
    <scope>NUCLEOTIDE SEQUENCE</scope>
    <source>
        <strain evidence="10">2830</strain>
    </source>
</reference>
<proteinExistence type="inferred from homology"/>
<evidence type="ECO:0000256" key="3">
    <source>
        <dbReference type="ARBA" id="ARBA00013085"/>
    </source>
</evidence>
<evidence type="ECO:0000256" key="2">
    <source>
        <dbReference type="ARBA" id="ARBA00009152"/>
    </source>
</evidence>
<comment type="pathway">
    <text evidence="1 8">Amino-acid biosynthesis; L-histidine biosynthesis; L-histidine from 5-phospho-alpha-D-ribose 1-diphosphate: step 8/9.</text>
</comment>
<dbReference type="GO" id="GO:0005737">
    <property type="term" value="C:cytoplasm"/>
    <property type="evidence" value="ECO:0007669"/>
    <property type="project" value="TreeGrafter"/>
</dbReference>
<evidence type="ECO:0000256" key="4">
    <source>
        <dbReference type="ARBA" id="ARBA00022605"/>
    </source>
</evidence>
<dbReference type="InterPro" id="IPR010140">
    <property type="entry name" value="Histidinol_P_phosphatase_HisJ"/>
</dbReference>
<name>A0A9D1HIG4_9FIRM</name>
<dbReference type="EMBL" id="DVMH01000009">
    <property type="protein sequence ID" value="HIU09906.1"/>
    <property type="molecule type" value="Genomic_DNA"/>
</dbReference>
<protein>
    <recommendedName>
        <fullName evidence="3 8">Histidinol-phosphatase</fullName>
        <shortName evidence="8">HolPase</shortName>
        <ecNumber evidence="3 8">3.1.3.15</ecNumber>
    </recommendedName>
</protein>
<evidence type="ECO:0000256" key="8">
    <source>
        <dbReference type="RuleBase" id="RU366003"/>
    </source>
</evidence>
<sequence length="264" mass="29083">MKPLSNAHTHTKYCDGANTPAEMAAAAYKLGFSALGFSGHSFCPEDGFGMDTPALLAYQREVAALKMEYEGKMPIFCGLELDSMSPMPSHGEFDYLIGSVHNITTPEGEVWPVDMSAEVTAEAIKANGGDPYAYTAAYFAAMDEMLSARQVDIVGHFDLVCKFNASGRFFDETAPAYRKSAALVLERHAGKFVFEINTGAMCRYGLTRPYPDYWLWDILKAHRTPVIIGTDSHAADTLDFQLAEMRMRAEQFGLRVVDILDICG</sequence>
<dbReference type="GO" id="GO:0004401">
    <property type="term" value="F:histidinol-phosphatase activity"/>
    <property type="evidence" value="ECO:0007669"/>
    <property type="project" value="UniProtKB-UniRule"/>
</dbReference>
<evidence type="ECO:0000256" key="1">
    <source>
        <dbReference type="ARBA" id="ARBA00004970"/>
    </source>
</evidence>
<organism evidence="10 11">
    <name type="scientific">Candidatus Avidehalobacter gallistercoris</name>
    <dbReference type="NCBI Taxonomy" id="2840694"/>
    <lineage>
        <taxon>Bacteria</taxon>
        <taxon>Bacillati</taxon>
        <taxon>Bacillota</taxon>
        <taxon>Clostridia</taxon>
        <taxon>Eubacteriales</taxon>
        <taxon>Peptococcaceae</taxon>
        <taxon>Peptococcaceae incertae sedis</taxon>
        <taxon>Candidatus Avidehalobacter</taxon>
    </lineage>
</organism>